<dbReference type="InterPro" id="IPR042197">
    <property type="entry name" value="Apaf_helical"/>
</dbReference>
<evidence type="ECO:0000259" key="8">
    <source>
        <dbReference type="Pfam" id="PF18052"/>
    </source>
</evidence>
<dbReference type="InterPro" id="IPR038005">
    <property type="entry name" value="RX-like_CC"/>
</dbReference>
<dbReference type="Pfam" id="PF00931">
    <property type="entry name" value="NB-ARC"/>
    <property type="match status" value="1"/>
</dbReference>
<keyword evidence="3" id="KW-0677">Repeat</keyword>
<keyword evidence="2" id="KW-0433">Leucine-rich repeat</keyword>
<evidence type="ECO:0000256" key="5">
    <source>
        <dbReference type="ARBA" id="ARBA00022821"/>
    </source>
</evidence>
<proteinExistence type="inferred from homology"/>
<dbReference type="AlphaFoldDB" id="A0A3B6MV99"/>
<dbReference type="Pfam" id="PF18052">
    <property type="entry name" value="Rx_N"/>
    <property type="match status" value="1"/>
</dbReference>
<sequence>MAESLLLPVVRGVASKAASILVQTVTRMCGVDDDRCKLERQLLAVQCKLTDAEVKSENNQYVKRWMKDFRTVAYEADDVLDTFQYEALRCQAHTGVSRTHKVLSHFTSHSPLLFRLTMSRKLRNILEKINELVTEMNTFGLLNSVEPPQVPCRQTHSALDEYAEIFGRDDDKEVVVKLLLDQQDNQKLQVLPIFGMGGLGKTTLAKMVYNDHRVQQHFHLSMWHCVSENFEAKVTCNLPDTIEMLRGRLQEVIGQKRYLLVLDDVWNEEERKWEDDLKPLLCSVGGTGSVVVVTCRNQQVASIMGTLGPHKLACLSEDDSWELFSKKSFSNGVEERAELVAIGKHIVKKCRGLPLALKTMGGLMSSKQLVQEWEAIEKSSIGDNIRGKDEILPILKLSYRHLTAEMKQCFAFCALFPKDFEMEKDTLIQLWIANGFIQEEGTMDLTQKGESIFRDLVWRSFLQDVKTKKLYSVGTRYEEIGCKMHDLMHDLVKDVTDEYATIEELIQQKAMIKDVRHMTTVYAWSEEEHVSSVFKDTVSLRTVFKPLILPKNLKESGLESLRVLCCGDPSIIHNRVINGKHLRYLDLSMSGIIRMPNSICSLYNLQSLRLNGCSLLQQLPEGMSTMRKLIHLYLFGCDSLERMPPNIGLLHNLHTLTNFVVDIEVGCGIEELKDLRHLSNRLELYNLRKVKNENNAQEANLHQKQNITELLMHWGCGKYDMPEDEACNDEQVLEALIPHSKLHVLGVHGYGGLEISQWMREPEMFRCLRKLDMSNCPNCKNIPIVWLSDSLEYLLLYNMCNLTTLCNSLDMEGGGYSTPVRIFPKLTEMTLDKLPNLAIWVENSVTEPNRLVMFPMLMVLKMKDCPKLASVPESPVLKDLNIENCCSLPVSSLAHLKSLCDLQCDGKGIMCTNMPLGSWPSLVSLTVLSLVNMMMVPLEDQQTRRHAETLRFLKLHGPNCFLTTPGFSKSQLGLWECFSFVEELWLNQCDDLARWPTEELQSLQRLRSLHIWSCANLEGRGSSSDETLPLSHLEKLDIRNCRTLLEIPKLPASLEELQITQCKNLVALPSNLGDLAKLRVLYVDRCCGLTELPGVMNGFTSLERLQIHGVEEFQQVPVQWLPAIKSFIIMGCPELQRRCREGGEYFHLVSSIPGKCIPSPEPQHEETESSMKKFLKRLLPSCADGSL</sequence>
<dbReference type="GO" id="GO:0042742">
    <property type="term" value="P:defense response to bacterium"/>
    <property type="evidence" value="ECO:0007669"/>
    <property type="project" value="UniProtKB-ARBA"/>
</dbReference>
<dbReference type="Gramene" id="TraesKAR5D01G0296300.2">
    <property type="protein sequence ID" value="cds.TraesKAR5D01G0296300.2"/>
    <property type="gene ID" value="TraesKAR5D01G0296300"/>
</dbReference>
<dbReference type="OMA" id="MMMVPLE"/>
<keyword evidence="6" id="KW-0067">ATP-binding</keyword>
<feature type="domain" description="R13L1/DRL21-like LRR repeat region" evidence="10">
    <location>
        <begin position="669"/>
        <end position="799"/>
    </location>
</feature>
<dbReference type="Gramene" id="TraesKAR5D01G0296300.1">
    <property type="protein sequence ID" value="cds.TraesKAR5D01G0296300.1"/>
    <property type="gene ID" value="TraesKAR5D01G0296300"/>
</dbReference>
<dbReference type="GO" id="GO:0009626">
    <property type="term" value="P:plant-type hypersensitive response"/>
    <property type="evidence" value="ECO:0007669"/>
    <property type="project" value="UniProtKB-ARBA"/>
</dbReference>
<dbReference type="Gramene" id="TraesPARA_EIv1.0_1836750.1">
    <property type="protein sequence ID" value="TraesPARA_EIv1.0_1836750.1.CDS1"/>
    <property type="gene ID" value="TraesPARA_EIv1.0_1836750"/>
</dbReference>
<evidence type="ECO:0000256" key="3">
    <source>
        <dbReference type="ARBA" id="ARBA00022737"/>
    </source>
</evidence>
<dbReference type="GO" id="GO:0002758">
    <property type="term" value="P:innate immune response-activating signaling pathway"/>
    <property type="evidence" value="ECO:0007669"/>
    <property type="project" value="UniProtKB-ARBA"/>
</dbReference>
<dbReference type="Gene3D" id="3.40.50.300">
    <property type="entry name" value="P-loop containing nucleotide triphosphate hydrolases"/>
    <property type="match status" value="1"/>
</dbReference>
<evidence type="ECO:0000259" key="7">
    <source>
        <dbReference type="Pfam" id="PF00931"/>
    </source>
</evidence>
<dbReference type="GeneID" id="123122229"/>
<feature type="domain" description="NB-ARC" evidence="7">
    <location>
        <begin position="170"/>
        <end position="331"/>
    </location>
</feature>
<dbReference type="Gramene" id="TraesMAC5D03G03154810.1">
    <property type="protein sequence ID" value="TraesMAC5D03G03154810.1.CDS1"/>
    <property type="gene ID" value="TraesMAC5D03G03154810"/>
</dbReference>
<dbReference type="Gramene" id="TraesJAG5D03G03153340.1">
    <property type="protein sequence ID" value="TraesJAG5D03G03153340.1.CDS1"/>
    <property type="gene ID" value="TraesJAG5D03G03153340"/>
</dbReference>
<dbReference type="InterPro" id="IPR041118">
    <property type="entry name" value="Rx_N"/>
</dbReference>
<dbReference type="Gramene" id="TraesSTA5D03G03146870.1">
    <property type="protein sequence ID" value="TraesSTA5D03G03146870.1.CDS1"/>
    <property type="gene ID" value="TraesSTA5D03G03146870"/>
</dbReference>
<dbReference type="Gramene" id="TraesCS5D02G315800.1">
    <property type="protein sequence ID" value="TraesCS5D02G315800.1.cds1"/>
    <property type="gene ID" value="TraesCS5D02G315800"/>
</dbReference>
<dbReference type="Gene3D" id="3.80.10.10">
    <property type="entry name" value="Ribonuclease Inhibitor"/>
    <property type="match status" value="2"/>
</dbReference>
<dbReference type="KEGG" id="taes:123122229"/>
<evidence type="ECO:0000256" key="2">
    <source>
        <dbReference type="ARBA" id="ARBA00022614"/>
    </source>
</evidence>
<reference evidence="11" key="1">
    <citation type="submission" date="2018-08" db="EMBL/GenBank/DDBJ databases">
        <authorList>
            <person name="Rossello M."/>
        </authorList>
    </citation>
    <scope>NUCLEOTIDE SEQUENCE [LARGE SCALE GENOMIC DNA]</scope>
    <source>
        <strain evidence="11">cv. Chinese Spring</strain>
    </source>
</reference>
<dbReference type="Gramene" id="TraesWEE_scaffold_074511_01G000100.1">
    <property type="protein sequence ID" value="TraesWEE_scaffold_074511_01G000100.1"/>
    <property type="gene ID" value="TraesWEE_scaffold_074511_01G000100"/>
</dbReference>
<dbReference type="PaxDb" id="4565-Traes_5DL_0D59F6A27.1"/>
<dbReference type="PANTHER" id="PTHR36766">
    <property type="entry name" value="PLANT BROAD-SPECTRUM MILDEW RESISTANCE PROTEIN RPW8"/>
    <property type="match status" value="1"/>
</dbReference>
<dbReference type="InterPro" id="IPR002182">
    <property type="entry name" value="NB-ARC"/>
</dbReference>
<dbReference type="InterPro" id="IPR036388">
    <property type="entry name" value="WH-like_DNA-bd_sf"/>
</dbReference>
<dbReference type="PRINTS" id="PR00364">
    <property type="entry name" value="DISEASERSIST"/>
</dbReference>
<evidence type="ECO:0000256" key="6">
    <source>
        <dbReference type="ARBA" id="ARBA00022840"/>
    </source>
</evidence>
<dbReference type="InterPro" id="IPR056789">
    <property type="entry name" value="LRR_R13L1-DRL21"/>
</dbReference>
<dbReference type="PANTHER" id="PTHR36766:SF64">
    <property type="entry name" value="OS12G0206100 PROTEIN"/>
    <property type="match status" value="1"/>
</dbReference>
<dbReference type="SMR" id="A0A3B6MV99"/>
<dbReference type="Pfam" id="PF23559">
    <property type="entry name" value="WHD_DRP"/>
    <property type="match status" value="1"/>
</dbReference>
<dbReference type="EnsemblPlants" id="TraesCS5D02G315800.1">
    <property type="protein sequence ID" value="TraesCS5D02G315800.1.cds1"/>
    <property type="gene ID" value="TraesCS5D02G315800"/>
</dbReference>
<dbReference type="GO" id="GO:0043531">
    <property type="term" value="F:ADP binding"/>
    <property type="evidence" value="ECO:0007669"/>
    <property type="project" value="InterPro"/>
</dbReference>
<organism evidence="11">
    <name type="scientific">Triticum aestivum</name>
    <name type="common">Wheat</name>
    <dbReference type="NCBI Taxonomy" id="4565"/>
    <lineage>
        <taxon>Eukaryota</taxon>
        <taxon>Viridiplantae</taxon>
        <taxon>Streptophyta</taxon>
        <taxon>Embryophyta</taxon>
        <taxon>Tracheophyta</taxon>
        <taxon>Spermatophyta</taxon>
        <taxon>Magnoliopsida</taxon>
        <taxon>Liliopsida</taxon>
        <taxon>Poales</taxon>
        <taxon>Poaceae</taxon>
        <taxon>BOP clade</taxon>
        <taxon>Pooideae</taxon>
        <taxon>Triticodae</taxon>
        <taxon>Triticeae</taxon>
        <taxon>Triticinae</taxon>
        <taxon>Triticum</taxon>
    </lineage>
</organism>
<dbReference type="Gene3D" id="1.10.10.10">
    <property type="entry name" value="Winged helix-like DNA-binding domain superfamily/Winged helix DNA-binding domain"/>
    <property type="match status" value="1"/>
</dbReference>
<dbReference type="OrthoDB" id="774413at2759"/>
<dbReference type="Proteomes" id="UP000019116">
    <property type="component" value="Chromosome 5D"/>
</dbReference>
<dbReference type="InterPro" id="IPR032675">
    <property type="entry name" value="LRR_dom_sf"/>
</dbReference>
<gene>
    <name evidence="11" type="primary">LOC123122229</name>
</gene>
<dbReference type="RefSeq" id="XP_044398311.1">
    <property type="nucleotide sequence ID" value="XM_044542376.1"/>
</dbReference>
<evidence type="ECO:0000313" key="12">
    <source>
        <dbReference type="Proteomes" id="UP000019116"/>
    </source>
</evidence>
<dbReference type="InterPro" id="IPR027417">
    <property type="entry name" value="P-loop_NTPase"/>
</dbReference>
<comment type="similarity">
    <text evidence="1">Belongs to the disease resistance NB-LRR family.</text>
</comment>
<dbReference type="Gramene" id="TraesPARA_EIv1.0_1836750.2">
    <property type="protein sequence ID" value="TraesPARA_EIv1.0_1836750.2.CDS1"/>
    <property type="gene ID" value="TraesPARA_EIv1.0_1836750"/>
</dbReference>
<dbReference type="Gramene" id="TraesCS5D03G0713500.1">
    <property type="protein sequence ID" value="TraesCS5D03G0713500.1.CDS1"/>
    <property type="gene ID" value="TraesCS5D03G0713500"/>
</dbReference>
<dbReference type="SUPFAM" id="SSF52540">
    <property type="entry name" value="P-loop containing nucleoside triphosphate hydrolases"/>
    <property type="match status" value="1"/>
</dbReference>
<evidence type="ECO:0000313" key="11">
    <source>
        <dbReference type="EnsemblPlants" id="TraesCS5D02G315800.1.cds1"/>
    </source>
</evidence>
<name>A0A3B6MV99_WHEAT</name>
<evidence type="ECO:0000259" key="10">
    <source>
        <dbReference type="Pfam" id="PF25019"/>
    </source>
</evidence>
<keyword evidence="5" id="KW-0611">Plant defense</keyword>
<dbReference type="STRING" id="4565.A0A3B6MV99"/>
<protein>
    <recommendedName>
        <fullName evidence="13">NB-ARC domain-containing protein</fullName>
    </recommendedName>
</protein>
<feature type="domain" description="Disease resistance N-terminal" evidence="8">
    <location>
        <begin position="9"/>
        <end position="97"/>
    </location>
</feature>
<dbReference type="FunFam" id="1.10.8.430:FF:000003">
    <property type="entry name" value="Probable disease resistance protein At5g66910"/>
    <property type="match status" value="1"/>
</dbReference>
<evidence type="ECO:0000256" key="1">
    <source>
        <dbReference type="ARBA" id="ARBA00008894"/>
    </source>
</evidence>
<evidence type="ECO:0000256" key="4">
    <source>
        <dbReference type="ARBA" id="ARBA00022741"/>
    </source>
</evidence>
<dbReference type="Pfam" id="PF25019">
    <property type="entry name" value="LRR_R13L1-DRL21"/>
    <property type="match status" value="1"/>
</dbReference>
<keyword evidence="12" id="KW-1185">Reference proteome</keyword>
<evidence type="ECO:0008006" key="13">
    <source>
        <dbReference type="Google" id="ProtNLM"/>
    </source>
</evidence>
<dbReference type="CDD" id="cd14798">
    <property type="entry name" value="RX-CC_like"/>
    <property type="match status" value="1"/>
</dbReference>
<dbReference type="InterPro" id="IPR058922">
    <property type="entry name" value="WHD_DRP"/>
</dbReference>
<reference evidence="11" key="2">
    <citation type="submission" date="2018-10" db="UniProtKB">
        <authorList>
            <consortium name="EnsemblPlants"/>
        </authorList>
    </citation>
    <scope>IDENTIFICATION</scope>
</reference>
<dbReference type="Gramene" id="TraesCLE_scaffold_062876_01G000100.1">
    <property type="protein sequence ID" value="TraesCLE_scaffold_062876_01G000100.1"/>
    <property type="gene ID" value="TraesCLE_scaffold_062876_01G000100"/>
</dbReference>
<keyword evidence="4" id="KW-0547">Nucleotide-binding</keyword>
<dbReference type="Gene3D" id="1.20.5.4130">
    <property type="match status" value="1"/>
</dbReference>
<dbReference type="Gene3D" id="1.10.8.430">
    <property type="entry name" value="Helical domain of apoptotic protease-activating factors"/>
    <property type="match status" value="1"/>
</dbReference>
<dbReference type="SUPFAM" id="SSF52058">
    <property type="entry name" value="L domain-like"/>
    <property type="match status" value="2"/>
</dbReference>
<evidence type="ECO:0000259" key="9">
    <source>
        <dbReference type="Pfam" id="PF23559"/>
    </source>
</evidence>
<dbReference type="GO" id="GO:0005524">
    <property type="term" value="F:ATP binding"/>
    <property type="evidence" value="ECO:0007669"/>
    <property type="project" value="UniProtKB-KW"/>
</dbReference>
<dbReference type="FunFam" id="1.10.10.10:FF:000322">
    <property type="entry name" value="Probable disease resistance protein At1g63360"/>
    <property type="match status" value="1"/>
</dbReference>
<accession>A0A3B6MV99</accession>
<feature type="domain" description="Disease resistance protein winged helix" evidence="9">
    <location>
        <begin position="415"/>
        <end position="492"/>
    </location>
</feature>
<dbReference type="Gramene" id="TraesCAD_scaffold_039328_01G000300.1">
    <property type="protein sequence ID" value="TraesCAD_scaffold_039328_01G000300.1"/>
    <property type="gene ID" value="TraesCAD_scaffold_039328_01G000300"/>
</dbReference>